<name>A0A6A4SMI3_SCOMX</name>
<dbReference type="EMBL" id="VEVO01000011">
    <property type="protein sequence ID" value="KAF0035273.1"/>
    <property type="molecule type" value="Genomic_DNA"/>
</dbReference>
<evidence type="ECO:0000313" key="1">
    <source>
        <dbReference type="EMBL" id="KAF0035273.1"/>
    </source>
</evidence>
<organism evidence="1 2">
    <name type="scientific">Scophthalmus maximus</name>
    <name type="common">Turbot</name>
    <name type="synonym">Psetta maxima</name>
    <dbReference type="NCBI Taxonomy" id="52904"/>
    <lineage>
        <taxon>Eukaryota</taxon>
        <taxon>Metazoa</taxon>
        <taxon>Chordata</taxon>
        <taxon>Craniata</taxon>
        <taxon>Vertebrata</taxon>
        <taxon>Euteleostomi</taxon>
        <taxon>Actinopterygii</taxon>
        <taxon>Neopterygii</taxon>
        <taxon>Teleostei</taxon>
        <taxon>Neoteleostei</taxon>
        <taxon>Acanthomorphata</taxon>
        <taxon>Carangaria</taxon>
        <taxon>Pleuronectiformes</taxon>
        <taxon>Pleuronectoidei</taxon>
        <taxon>Scophthalmidae</taxon>
        <taxon>Scophthalmus</taxon>
    </lineage>
</organism>
<dbReference type="AlphaFoldDB" id="A0A6A4SMI3"/>
<proteinExistence type="predicted"/>
<sequence length="139" mass="14857">MPKHTSVLLGVATSSWPASRQHIEGFQLASRTNGIPWRAIVCDSNSVSVDHASFAAPLFGRRASVHCIRVHPAAEHGTIDDPSQRAGETYLCDFLCHVTLPGDLGGLVSVKALGCAVVGLLCHEYIHFDQHVSSSKSNA</sequence>
<accession>A0A6A4SMI3</accession>
<comment type="caution">
    <text evidence="1">The sequence shown here is derived from an EMBL/GenBank/DDBJ whole genome shotgun (WGS) entry which is preliminary data.</text>
</comment>
<evidence type="ECO:0000313" key="2">
    <source>
        <dbReference type="Proteomes" id="UP000438429"/>
    </source>
</evidence>
<gene>
    <name evidence="1" type="ORF">F2P81_013031</name>
</gene>
<dbReference type="Proteomes" id="UP000438429">
    <property type="component" value="Unassembled WGS sequence"/>
</dbReference>
<protein>
    <submittedName>
        <fullName evidence="1">Uncharacterized protein</fullName>
    </submittedName>
</protein>
<reference evidence="1 2" key="1">
    <citation type="submission" date="2019-06" db="EMBL/GenBank/DDBJ databases">
        <title>Draft genomes of female and male turbot (Scophthalmus maximus).</title>
        <authorList>
            <person name="Xu H."/>
            <person name="Xu X.-W."/>
            <person name="Shao C."/>
            <person name="Chen S."/>
        </authorList>
    </citation>
    <scope>NUCLEOTIDE SEQUENCE [LARGE SCALE GENOMIC DNA]</scope>
    <source>
        <strain evidence="1">Ysfricsl-2016a</strain>
        <tissue evidence="1">Blood</tissue>
    </source>
</reference>